<organism evidence="1 2">
    <name type="scientific">Salmonella enterica I</name>
    <dbReference type="NCBI Taxonomy" id="59201"/>
    <lineage>
        <taxon>Bacteria</taxon>
        <taxon>Pseudomonadati</taxon>
        <taxon>Pseudomonadota</taxon>
        <taxon>Gammaproteobacteria</taxon>
        <taxon>Enterobacterales</taxon>
        <taxon>Enterobacteriaceae</taxon>
        <taxon>Salmonella</taxon>
    </lineage>
</organism>
<dbReference type="EMBL" id="LR134190">
    <property type="protein sequence ID" value="VEB61518.1"/>
    <property type="molecule type" value="Genomic_DNA"/>
</dbReference>
<evidence type="ECO:0000313" key="2">
    <source>
        <dbReference type="Proteomes" id="UP000269208"/>
    </source>
</evidence>
<sequence length="67" mass="7262">MVEATEVSKSTGAWSAVFLFNAFHYAVPQLGGRVSSASQEGLVTLIRSVVFLNEVTDVLLHSASHLW</sequence>
<proteinExistence type="predicted"/>
<accession>A0A447U6A2</accession>
<reference evidence="1 2" key="1">
    <citation type="submission" date="2018-12" db="EMBL/GenBank/DDBJ databases">
        <authorList>
            <consortium name="Pathogen Informatics"/>
        </authorList>
    </citation>
    <scope>NUCLEOTIDE SEQUENCE [LARGE SCALE GENOMIC DNA]</scope>
    <source>
        <strain evidence="1 2">NCTC6754</strain>
    </source>
</reference>
<gene>
    <name evidence="1" type="ORF">NCTC6754_06993</name>
</gene>
<dbReference type="Proteomes" id="UP000269208">
    <property type="component" value="Chromosome"/>
</dbReference>
<name>A0A447U6A2_SALET</name>
<protein>
    <submittedName>
        <fullName evidence="1">Uncharacterized protein</fullName>
    </submittedName>
</protein>
<evidence type="ECO:0000313" key="1">
    <source>
        <dbReference type="EMBL" id="VEB61518.1"/>
    </source>
</evidence>
<dbReference type="AlphaFoldDB" id="A0A447U6A2"/>